<sequence length="92" mass="10388">MFFVMRMLTTLTLTSVKSNPECKEKPSAVLDLASIPCCGMTVPILAREISARKSKITDCGEEVNLLTPPPYVEYLYTYLCGFFLPPYRITRC</sequence>
<keyword evidence="3" id="KW-1185">Reference proteome</keyword>
<comment type="caution">
    <text evidence="2">The sequence shown here is derived from an EMBL/GenBank/DDBJ whole genome shotgun (WGS) entry which is preliminary data.</text>
</comment>
<keyword evidence="1" id="KW-0732">Signal</keyword>
<accession>A0AAV4X7R4</accession>
<name>A0AAV4X7R4_9ARAC</name>
<evidence type="ECO:0000313" key="2">
    <source>
        <dbReference type="EMBL" id="GIY91165.1"/>
    </source>
</evidence>
<proteinExistence type="predicted"/>
<feature type="chain" id="PRO_5043752817" description="Secreted protein" evidence="1">
    <location>
        <begin position="19"/>
        <end position="92"/>
    </location>
</feature>
<dbReference type="Proteomes" id="UP001054837">
    <property type="component" value="Unassembled WGS sequence"/>
</dbReference>
<gene>
    <name evidence="2" type="ORF">CDAR_444181</name>
</gene>
<organism evidence="2 3">
    <name type="scientific">Caerostris darwini</name>
    <dbReference type="NCBI Taxonomy" id="1538125"/>
    <lineage>
        <taxon>Eukaryota</taxon>
        <taxon>Metazoa</taxon>
        <taxon>Ecdysozoa</taxon>
        <taxon>Arthropoda</taxon>
        <taxon>Chelicerata</taxon>
        <taxon>Arachnida</taxon>
        <taxon>Araneae</taxon>
        <taxon>Araneomorphae</taxon>
        <taxon>Entelegynae</taxon>
        <taxon>Araneoidea</taxon>
        <taxon>Araneidae</taxon>
        <taxon>Caerostris</taxon>
    </lineage>
</organism>
<feature type="signal peptide" evidence="1">
    <location>
        <begin position="1"/>
        <end position="18"/>
    </location>
</feature>
<evidence type="ECO:0000256" key="1">
    <source>
        <dbReference type="SAM" id="SignalP"/>
    </source>
</evidence>
<evidence type="ECO:0000313" key="3">
    <source>
        <dbReference type="Proteomes" id="UP001054837"/>
    </source>
</evidence>
<evidence type="ECO:0008006" key="4">
    <source>
        <dbReference type="Google" id="ProtNLM"/>
    </source>
</evidence>
<dbReference type="AlphaFoldDB" id="A0AAV4X7R4"/>
<protein>
    <recommendedName>
        <fullName evidence="4">Secreted protein</fullName>
    </recommendedName>
</protein>
<dbReference type="EMBL" id="BPLQ01015729">
    <property type="protein sequence ID" value="GIY91165.1"/>
    <property type="molecule type" value="Genomic_DNA"/>
</dbReference>
<reference evidence="2 3" key="1">
    <citation type="submission" date="2021-06" db="EMBL/GenBank/DDBJ databases">
        <title>Caerostris darwini draft genome.</title>
        <authorList>
            <person name="Kono N."/>
            <person name="Arakawa K."/>
        </authorList>
    </citation>
    <scope>NUCLEOTIDE SEQUENCE [LARGE SCALE GENOMIC DNA]</scope>
</reference>